<evidence type="ECO:0000256" key="1">
    <source>
        <dbReference type="SAM" id="SignalP"/>
    </source>
</evidence>
<evidence type="ECO:0000313" key="4">
    <source>
        <dbReference type="Proteomes" id="UP000198569"/>
    </source>
</evidence>
<gene>
    <name evidence="3" type="ORF">SAMN05444338_11960</name>
</gene>
<dbReference type="STRING" id="229203.SAMN05444338_11960"/>
<keyword evidence="1" id="KW-0732">Signal</keyword>
<dbReference type="PANTHER" id="PTHR46333:SF2">
    <property type="entry name" value="CYTOKINESIS PROTEIN 3"/>
    <property type="match status" value="1"/>
</dbReference>
<protein>
    <submittedName>
        <fullName evidence="3">Transglutaminase-like superfamily protein</fullName>
    </submittedName>
</protein>
<sequence>MRAIFLSLCLFLSLLSFSQVKNEFAGIDSKMDKIPTHDSNSTIAIANYISSNFKTDAEKIRALFYWTASNISYDISKMLAPNVNETTQDRIDNVLKTKKGVCSHYAEVFNDVSNKMGISCYVIEGFTKQNGKVANLSHAWCAAKIDNKWYLFDPTWGAGYVNNNTFFKKLNNSYFKVQPNVLITSHMPFDYIWQFLDYPLTNKEFLEGKRQAQNSKKQLDFEKEITRYTSLSDSDKAFESSERIEKNGLLNTLVIEQYKYKKEAFRIYTQNKNIEKLNALYTSYNENIFFLNDFIIYRFKKFKPTQSDEEKRNWIQNVKSKFKKCETDVYNIGIVGTENTGSLSNLKKSIATALMQTEEQEQFLMEYLSKNSIGRKVMLSNLKIRN</sequence>
<dbReference type="AlphaFoldDB" id="A0A1H3G1D3"/>
<evidence type="ECO:0000313" key="3">
    <source>
        <dbReference type="EMBL" id="SDX96468.1"/>
    </source>
</evidence>
<dbReference type="SMART" id="SM00460">
    <property type="entry name" value="TGc"/>
    <property type="match status" value="1"/>
</dbReference>
<dbReference type="Gene3D" id="3.10.620.30">
    <property type="match status" value="1"/>
</dbReference>
<dbReference type="InterPro" id="IPR038765">
    <property type="entry name" value="Papain-like_cys_pep_sf"/>
</dbReference>
<feature type="signal peptide" evidence="1">
    <location>
        <begin position="1"/>
        <end position="18"/>
    </location>
</feature>
<dbReference type="RefSeq" id="WP_091435059.1">
    <property type="nucleotide sequence ID" value="NZ_FNMV01000019.1"/>
</dbReference>
<dbReference type="InterPro" id="IPR002931">
    <property type="entry name" value="Transglutaminase-like"/>
</dbReference>
<dbReference type="OrthoDB" id="9788327at2"/>
<organism evidence="3 4">
    <name type="scientific">Flavobacterium degerlachei</name>
    <dbReference type="NCBI Taxonomy" id="229203"/>
    <lineage>
        <taxon>Bacteria</taxon>
        <taxon>Pseudomonadati</taxon>
        <taxon>Bacteroidota</taxon>
        <taxon>Flavobacteriia</taxon>
        <taxon>Flavobacteriales</taxon>
        <taxon>Flavobacteriaceae</taxon>
        <taxon>Flavobacterium</taxon>
    </lineage>
</organism>
<reference evidence="4" key="1">
    <citation type="submission" date="2016-10" db="EMBL/GenBank/DDBJ databases">
        <authorList>
            <person name="Varghese N."/>
            <person name="Submissions S."/>
        </authorList>
    </citation>
    <scope>NUCLEOTIDE SEQUENCE [LARGE SCALE GENOMIC DNA]</scope>
    <source>
        <strain evidence="4">DSM 15718</strain>
    </source>
</reference>
<accession>A0A1H3G1D3</accession>
<dbReference type="SUPFAM" id="SSF54001">
    <property type="entry name" value="Cysteine proteinases"/>
    <property type="match status" value="1"/>
</dbReference>
<keyword evidence="4" id="KW-1185">Reference proteome</keyword>
<dbReference type="PANTHER" id="PTHR46333">
    <property type="entry name" value="CYTOKINESIS PROTEIN 3"/>
    <property type="match status" value="1"/>
</dbReference>
<proteinExistence type="predicted"/>
<dbReference type="Pfam" id="PF01841">
    <property type="entry name" value="Transglut_core"/>
    <property type="match status" value="1"/>
</dbReference>
<dbReference type="Proteomes" id="UP000198569">
    <property type="component" value="Unassembled WGS sequence"/>
</dbReference>
<dbReference type="EMBL" id="FNMV01000019">
    <property type="protein sequence ID" value="SDX96468.1"/>
    <property type="molecule type" value="Genomic_DNA"/>
</dbReference>
<evidence type="ECO:0000259" key="2">
    <source>
        <dbReference type="SMART" id="SM00460"/>
    </source>
</evidence>
<dbReference type="GO" id="GO:0005737">
    <property type="term" value="C:cytoplasm"/>
    <property type="evidence" value="ECO:0007669"/>
    <property type="project" value="TreeGrafter"/>
</dbReference>
<dbReference type="InterPro" id="IPR052557">
    <property type="entry name" value="CAP/Cytokinesis_protein"/>
</dbReference>
<name>A0A1H3G1D3_9FLAO</name>
<feature type="domain" description="Transglutaminase-like" evidence="2">
    <location>
        <begin position="94"/>
        <end position="156"/>
    </location>
</feature>
<feature type="chain" id="PRO_5011558543" evidence="1">
    <location>
        <begin position="19"/>
        <end position="386"/>
    </location>
</feature>